<sequence length="242" mass="25281">MPELASVHLSAAGDATDAGAADAPLVDPPLPLVAALCPEGDRTRVVVRGELDLDTGDRFGRILRDALHRSVRGVDLDLRGVTFCDCAALNILLAVRRRALADGKTVALLGSSAVVDRLLELTGTRDLFTGPNPDGADATERTPDGEVADTTDHDLRAELAQLRQAMRTRPTEDLARGILMAYYGVGPQDAWAVLVTAAERGGTEPHLLAGELVEAAQGGAPLPAGLRAELSSAIGRVQVTDG</sequence>
<keyword evidence="5" id="KW-1185">Reference proteome</keyword>
<feature type="region of interest" description="Disordered" evidence="1">
    <location>
        <begin position="126"/>
        <end position="146"/>
    </location>
</feature>
<dbReference type="PROSITE" id="PS50801">
    <property type="entry name" value="STAS"/>
    <property type="match status" value="1"/>
</dbReference>
<dbReference type="InterPro" id="IPR036513">
    <property type="entry name" value="STAS_dom_sf"/>
</dbReference>
<dbReference type="CDD" id="cd07043">
    <property type="entry name" value="STAS_anti-anti-sigma_factors"/>
    <property type="match status" value="1"/>
</dbReference>
<dbReference type="PANTHER" id="PTHR35849">
    <property type="entry name" value="BLR2341 PROTEIN"/>
    <property type="match status" value="1"/>
</dbReference>
<dbReference type="InterPro" id="IPR036388">
    <property type="entry name" value="WH-like_DNA-bd_sf"/>
</dbReference>
<dbReference type="SMART" id="SM01012">
    <property type="entry name" value="ANTAR"/>
    <property type="match status" value="1"/>
</dbReference>
<evidence type="ECO:0000313" key="5">
    <source>
        <dbReference type="Proteomes" id="UP001622690"/>
    </source>
</evidence>
<dbReference type="Pfam" id="PF03861">
    <property type="entry name" value="ANTAR"/>
    <property type="match status" value="1"/>
</dbReference>
<dbReference type="Gene3D" id="1.10.10.10">
    <property type="entry name" value="Winged helix-like DNA-binding domain superfamily/Winged helix DNA-binding domain"/>
    <property type="match status" value="1"/>
</dbReference>
<dbReference type="InterPro" id="IPR052746">
    <property type="entry name" value="MlaB_ABC_Transporter"/>
</dbReference>
<dbReference type="SUPFAM" id="SSF52091">
    <property type="entry name" value="SpoIIaa-like"/>
    <property type="match status" value="1"/>
</dbReference>
<evidence type="ECO:0000259" key="2">
    <source>
        <dbReference type="PROSITE" id="PS50801"/>
    </source>
</evidence>
<dbReference type="InterPro" id="IPR005561">
    <property type="entry name" value="ANTAR"/>
</dbReference>
<dbReference type="Proteomes" id="UP001622690">
    <property type="component" value="Chromosome"/>
</dbReference>
<dbReference type="PANTHER" id="PTHR35849:SF2">
    <property type="entry name" value="BLR2341 PROTEIN"/>
    <property type="match status" value="1"/>
</dbReference>
<feature type="domain" description="STAS" evidence="2">
    <location>
        <begin position="45"/>
        <end position="123"/>
    </location>
</feature>
<accession>A0ABZ1J5W2</accession>
<organism evidence="4 5">
    <name type="scientific">Streptomyces nigra</name>
    <dbReference type="NCBI Taxonomy" id="1827580"/>
    <lineage>
        <taxon>Bacteria</taxon>
        <taxon>Bacillati</taxon>
        <taxon>Actinomycetota</taxon>
        <taxon>Actinomycetes</taxon>
        <taxon>Kitasatosporales</taxon>
        <taxon>Streptomycetaceae</taxon>
        <taxon>Streptomyces</taxon>
    </lineage>
</organism>
<gene>
    <name evidence="4" type="ORF">OHU27_32145</name>
</gene>
<name>A0ABZ1J5W2_9ACTN</name>
<reference evidence="4 5" key="1">
    <citation type="submission" date="2022-10" db="EMBL/GenBank/DDBJ databases">
        <title>The complete genomes of actinobacterial strains from the NBC collection.</title>
        <authorList>
            <person name="Joergensen T.S."/>
            <person name="Alvarez Arevalo M."/>
            <person name="Sterndorff E.B."/>
            <person name="Faurdal D."/>
            <person name="Vuksanovic O."/>
            <person name="Mourched A.-S."/>
            <person name="Charusanti P."/>
            <person name="Shaw S."/>
            <person name="Blin K."/>
            <person name="Weber T."/>
        </authorList>
    </citation>
    <scope>NUCLEOTIDE SEQUENCE [LARGE SCALE GENOMIC DNA]</scope>
    <source>
        <strain evidence="4 5">NBC_00206</strain>
    </source>
</reference>
<dbReference type="RefSeq" id="WP_406260891.1">
    <property type="nucleotide sequence ID" value="NZ_CP108125.1"/>
</dbReference>
<evidence type="ECO:0000313" key="4">
    <source>
        <dbReference type="EMBL" id="WTO86842.1"/>
    </source>
</evidence>
<dbReference type="InterPro" id="IPR058548">
    <property type="entry name" value="MlaB-like_STAS"/>
</dbReference>
<dbReference type="Pfam" id="PF13466">
    <property type="entry name" value="STAS_2"/>
    <property type="match status" value="1"/>
</dbReference>
<evidence type="ECO:0000256" key="1">
    <source>
        <dbReference type="SAM" id="MobiDB-lite"/>
    </source>
</evidence>
<feature type="domain" description="ANTAR" evidence="3">
    <location>
        <begin position="152"/>
        <end position="213"/>
    </location>
</feature>
<proteinExistence type="predicted"/>
<dbReference type="PROSITE" id="PS50921">
    <property type="entry name" value="ANTAR"/>
    <property type="match status" value="1"/>
</dbReference>
<dbReference type="InterPro" id="IPR002645">
    <property type="entry name" value="STAS_dom"/>
</dbReference>
<dbReference type="EMBL" id="CP108125">
    <property type="protein sequence ID" value="WTO86842.1"/>
    <property type="molecule type" value="Genomic_DNA"/>
</dbReference>
<protein>
    <submittedName>
        <fullName evidence="4">STAS domain-containing protein</fullName>
    </submittedName>
</protein>
<dbReference type="Gene3D" id="3.30.750.24">
    <property type="entry name" value="STAS domain"/>
    <property type="match status" value="1"/>
</dbReference>
<evidence type="ECO:0000259" key="3">
    <source>
        <dbReference type="PROSITE" id="PS50921"/>
    </source>
</evidence>